<dbReference type="AlphaFoldDB" id="X1DP81"/>
<sequence>MGVDWFAFLLALDIAIPWFVLTRVEKVSGAFLFWTVWVVVAIISAFVIFRRWREVKR</sequence>
<evidence type="ECO:0000313" key="2">
    <source>
        <dbReference type="EMBL" id="GAH22766.1"/>
    </source>
</evidence>
<accession>X1DP81</accession>
<proteinExistence type="predicted"/>
<dbReference type="EMBL" id="BARU01000604">
    <property type="protein sequence ID" value="GAH22766.1"/>
    <property type="molecule type" value="Genomic_DNA"/>
</dbReference>
<keyword evidence="1" id="KW-0812">Transmembrane</keyword>
<evidence type="ECO:0000256" key="1">
    <source>
        <dbReference type="SAM" id="Phobius"/>
    </source>
</evidence>
<protein>
    <submittedName>
        <fullName evidence="2">Uncharacterized protein</fullName>
    </submittedName>
</protein>
<comment type="caution">
    <text evidence="2">The sequence shown here is derived from an EMBL/GenBank/DDBJ whole genome shotgun (WGS) entry which is preliminary data.</text>
</comment>
<keyword evidence="1" id="KW-0472">Membrane</keyword>
<reference evidence="2" key="1">
    <citation type="journal article" date="2014" name="Front. Microbiol.">
        <title>High frequency of phylogenetically diverse reductive dehalogenase-homologous genes in deep subseafloor sedimentary metagenomes.</title>
        <authorList>
            <person name="Kawai M."/>
            <person name="Futagami T."/>
            <person name="Toyoda A."/>
            <person name="Takaki Y."/>
            <person name="Nishi S."/>
            <person name="Hori S."/>
            <person name="Arai W."/>
            <person name="Tsubouchi T."/>
            <person name="Morono Y."/>
            <person name="Uchiyama I."/>
            <person name="Ito T."/>
            <person name="Fujiyama A."/>
            <person name="Inagaki F."/>
            <person name="Takami H."/>
        </authorList>
    </citation>
    <scope>NUCLEOTIDE SEQUENCE</scope>
    <source>
        <strain evidence="2">Expedition CK06-06</strain>
    </source>
</reference>
<keyword evidence="1" id="KW-1133">Transmembrane helix</keyword>
<gene>
    <name evidence="2" type="ORF">S03H2_01930</name>
</gene>
<name>X1DP81_9ZZZZ</name>
<feature type="transmembrane region" description="Helical" evidence="1">
    <location>
        <begin position="27"/>
        <end position="49"/>
    </location>
</feature>
<organism evidence="2">
    <name type="scientific">marine sediment metagenome</name>
    <dbReference type="NCBI Taxonomy" id="412755"/>
    <lineage>
        <taxon>unclassified sequences</taxon>
        <taxon>metagenomes</taxon>
        <taxon>ecological metagenomes</taxon>
    </lineage>
</organism>
<feature type="transmembrane region" description="Helical" evidence="1">
    <location>
        <begin position="5"/>
        <end position="21"/>
    </location>
</feature>